<evidence type="ECO:0000256" key="2">
    <source>
        <dbReference type="ARBA" id="ARBA00005346"/>
    </source>
</evidence>
<dbReference type="PANTHER" id="PTHR42703:SF1">
    <property type="entry name" value="NA(+)_H(+) ANTIPORTER SUBUNIT D1"/>
    <property type="match status" value="1"/>
</dbReference>
<feature type="transmembrane region" description="Helical" evidence="8">
    <location>
        <begin position="304"/>
        <end position="325"/>
    </location>
</feature>
<evidence type="ECO:0000313" key="11">
    <source>
        <dbReference type="Proteomes" id="UP000199603"/>
    </source>
</evidence>
<sequence length="523" mass="54440">MNHLPVLPIVLPLLAGALLLITERAGLSAQRALAAVAMLLQLGVAGLLLQSAATGEVSVYLLGDWPAQIGISLALDRLSALMVATTAVLGSAALLYAGSGWDSRALHFHALFQFQLAGLNGAFLTADLFNLFVFFEVLLIASYGLLLSGGRGPRVRVGFQYVVFNVTASTLFLVALGLLYGLLGVLNMHEMGARIAAAPAAQHGLILAAGGILLVVFGAKAALLPMYLWLPQTYARSPAPVAALFAIMTKLGIYAILRVYTLLFGEDAGPMAGWAADWLLPAGAIALVLASLGAVAASSLRGLAAYLVVGSAATLFIVLGLDAAASTGPGLYYLVHSTFGAAALFLLADLIRRRRGSAGDSLKALVPVPNRGLFGALYLLIAVSLVGLPPLSGFVGKFTLLASMDGAQAAWLWPLILICSLLTLIAMARAGSRLFWKSGSVRGDEDTDAEEAAARPARVELVAVGALVALGIGMSLFANPLLRYGREAAQQVHSTQDYRRAVEAATPRLRSTTPLAPAAQEAP</sequence>
<keyword evidence="3" id="KW-1003">Cell membrane</keyword>
<dbReference type="GO" id="GO:0042773">
    <property type="term" value="P:ATP synthesis coupled electron transport"/>
    <property type="evidence" value="ECO:0007669"/>
    <property type="project" value="InterPro"/>
</dbReference>
<feature type="transmembrane region" description="Helical" evidence="8">
    <location>
        <begin position="128"/>
        <end position="147"/>
    </location>
</feature>
<protein>
    <submittedName>
        <fullName evidence="10">Multisubunit potassium/proton antiporter, PhaD subunit</fullName>
    </submittedName>
</protein>
<dbReference type="STRING" id="265719.SAMN04488509_11259"/>
<dbReference type="GO" id="GO:0005886">
    <property type="term" value="C:plasma membrane"/>
    <property type="evidence" value="ECO:0007669"/>
    <property type="project" value="UniProtKB-SubCell"/>
</dbReference>
<evidence type="ECO:0000259" key="9">
    <source>
        <dbReference type="Pfam" id="PF00361"/>
    </source>
</evidence>
<name>A0A1G6Z754_9GAMM</name>
<evidence type="ECO:0000256" key="7">
    <source>
        <dbReference type="RuleBase" id="RU000320"/>
    </source>
</evidence>
<feature type="transmembrane region" description="Helical" evidence="8">
    <location>
        <begin position="331"/>
        <end position="351"/>
    </location>
</feature>
<keyword evidence="11" id="KW-1185">Reference proteome</keyword>
<gene>
    <name evidence="10" type="ORF">SAMN04488509_11259</name>
</gene>
<dbReference type="PRINTS" id="PR01437">
    <property type="entry name" value="NUOXDRDTASE4"/>
</dbReference>
<dbReference type="RefSeq" id="WP_091244638.1">
    <property type="nucleotide sequence ID" value="NZ_FNAG01000012.1"/>
</dbReference>
<dbReference type="OrthoDB" id="9768329at2"/>
<dbReference type="InterPro" id="IPR003918">
    <property type="entry name" value="NADH_UbQ_OxRdtase"/>
</dbReference>
<keyword evidence="6 8" id="KW-0472">Membrane</keyword>
<feature type="transmembrane region" description="Helical" evidence="8">
    <location>
        <begin position="75"/>
        <end position="97"/>
    </location>
</feature>
<feature type="transmembrane region" description="Helical" evidence="8">
    <location>
        <begin position="159"/>
        <end position="183"/>
    </location>
</feature>
<feature type="transmembrane region" description="Helical" evidence="8">
    <location>
        <begin position="372"/>
        <end position="391"/>
    </location>
</feature>
<dbReference type="InterPro" id="IPR050586">
    <property type="entry name" value="CPA3_Na-H_Antiporter_D"/>
</dbReference>
<keyword evidence="5 8" id="KW-1133">Transmembrane helix</keyword>
<dbReference type="GO" id="GO:0008137">
    <property type="term" value="F:NADH dehydrogenase (ubiquinone) activity"/>
    <property type="evidence" value="ECO:0007669"/>
    <property type="project" value="InterPro"/>
</dbReference>
<evidence type="ECO:0000256" key="3">
    <source>
        <dbReference type="ARBA" id="ARBA00022475"/>
    </source>
</evidence>
<feature type="transmembrane region" description="Helical" evidence="8">
    <location>
        <begin position="411"/>
        <end position="428"/>
    </location>
</feature>
<dbReference type="Proteomes" id="UP000199603">
    <property type="component" value="Unassembled WGS sequence"/>
</dbReference>
<evidence type="ECO:0000256" key="8">
    <source>
        <dbReference type="SAM" id="Phobius"/>
    </source>
</evidence>
<feature type="transmembrane region" description="Helical" evidence="8">
    <location>
        <begin position="44"/>
        <end position="63"/>
    </location>
</feature>
<feature type="transmembrane region" description="Helical" evidence="8">
    <location>
        <begin position="241"/>
        <end position="263"/>
    </location>
</feature>
<reference evidence="10 11" key="1">
    <citation type="submission" date="2016-10" db="EMBL/GenBank/DDBJ databases">
        <authorList>
            <person name="de Groot N.N."/>
        </authorList>
    </citation>
    <scope>NUCLEOTIDE SEQUENCE [LARGE SCALE GENOMIC DNA]</scope>
    <source>
        <strain evidence="10 11">DSM 16957</strain>
    </source>
</reference>
<evidence type="ECO:0000313" key="10">
    <source>
        <dbReference type="EMBL" id="SDD97797.1"/>
    </source>
</evidence>
<evidence type="ECO:0000256" key="4">
    <source>
        <dbReference type="ARBA" id="ARBA00022692"/>
    </source>
</evidence>
<comment type="similarity">
    <text evidence="2">Belongs to the CPA3 antiporters (TC 2.A.63) subunit D family.</text>
</comment>
<dbReference type="EMBL" id="FNAG01000012">
    <property type="protein sequence ID" value="SDD97797.1"/>
    <property type="molecule type" value="Genomic_DNA"/>
</dbReference>
<feature type="domain" description="NADH:quinone oxidoreductase/Mrp antiporter transmembrane" evidence="9">
    <location>
        <begin position="127"/>
        <end position="423"/>
    </location>
</feature>
<evidence type="ECO:0000256" key="1">
    <source>
        <dbReference type="ARBA" id="ARBA00004651"/>
    </source>
</evidence>
<dbReference type="Pfam" id="PF00361">
    <property type="entry name" value="Proton_antipo_M"/>
    <property type="match status" value="1"/>
</dbReference>
<dbReference type="NCBIfam" id="NF009309">
    <property type="entry name" value="PRK12666.1"/>
    <property type="match status" value="1"/>
</dbReference>
<feature type="transmembrane region" description="Helical" evidence="8">
    <location>
        <begin position="278"/>
        <end position="297"/>
    </location>
</feature>
<proteinExistence type="inferred from homology"/>
<organism evidence="10 11">
    <name type="scientific">Aquimonas voraii</name>
    <dbReference type="NCBI Taxonomy" id="265719"/>
    <lineage>
        <taxon>Bacteria</taxon>
        <taxon>Pseudomonadati</taxon>
        <taxon>Pseudomonadota</taxon>
        <taxon>Gammaproteobacteria</taxon>
        <taxon>Lysobacterales</taxon>
        <taxon>Lysobacteraceae</taxon>
        <taxon>Aquimonas</taxon>
    </lineage>
</organism>
<feature type="transmembrane region" description="Helical" evidence="8">
    <location>
        <begin position="461"/>
        <end position="482"/>
    </location>
</feature>
<dbReference type="PANTHER" id="PTHR42703">
    <property type="entry name" value="NADH DEHYDROGENASE"/>
    <property type="match status" value="1"/>
</dbReference>
<dbReference type="InterPro" id="IPR001750">
    <property type="entry name" value="ND/Mrp_TM"/>
</dbReference>
<evidence type="ECO:0000256" key="6">
    <source>
        <dbReference type="ARBA" id="ARBA00023136"/>
    </source>
</evidence>
<evidence type="ECO:0000256" key="5">
    <source>
        <dbReference type="ARBA" id="ARBA00022989"/>
    </source>
</evidence>
<comment type="subcellular location">
    <subcellularLocation>
        <location evidence="1">Cell membrane</location>
        <topology evidence="1">Multi-pass membrane protein</topology>
    </subcellularLocation>
    <subcellularLocation>
        <location evidence="7">Membrane</location>
        <topology evidence="7">Multi-pass membrane protein</topology>
    </subcellularLocation>
</comment>
<dbReference type="AlphaFoldDB" id="A0A1G6Z754"/>
<keyword evidence="4 7" id="KW-0812">Transmembrane</keyword>
<feature type="transmembrane region" description="Helical" evidence="8">
    <location>
        <begin position="203"/>
        <end position="229"/>
    </location>
</feature>
<accession>A0A1G6Z754</accession>